<dbReference type="OrthoDB" id="2123952at2759"/>
<dbReference type="InterPro" id="IPR007219">
    <property type="entry name" value="XnlR_reg_dom"/>
</dbReference>
<feature type="region of interest" description="Disordered" evidence="7">
    <location>
        <begin position="98"/>
        <end position="153"/>
    </location>
</feature>
<proteinExistence type="predicted"/>
<dbReference type="PROSITE" id="PS00463">
    <property type="entry name" value="ZN2_CY6_FUNGAL_1"/>
    <property type="match status" value="1"/>
</dbReference>
<protein>
    <recommendedName>
        <fullName evidence="8">Zn(2)-C6 fungal-type domain-containing protein</fullName>
    </recommendedName>
</protein>
<dbReference type="STRING" id="669874.A0A1E4U1K5"/>
<dbReference type="GO" id="GO:0003677">
    <property type="term" value="F:DNA binding"/>
    <property type="evidence" value="ECO:0007669"/>
    <property type="project" value="UniProtKB-KW"/>
</dbReference>
<evidence type="ECO:0000256" key="3">
    <source>
        <dbReference type="ARBA" id="ARBA00023015"/>
    </source>
</evidence>
<dbReference type="SMART" id="SM00906">
    <property type="entry name" value="Fungal_trans"/>
    <property type="match status" value="1"/>
</dbReference>
<dbReference type="PROSITE" id="PS50048">
    <property type="entry name" value="ZN2_CY6_FUNGAL_2"/>
    <property type="match status" value="1"/>
</dbReference>
<keyword evidence="10" id="KW-1185">Reference proteome</keyword>
<evidence type="ECO:0000256" key="1">
    <source>
        <dbReference type="ARBA" id="ARBA00004123"/>
    </source>
</evidence>
<feature type="compositionally biased region" description="Low complexity" evidence="7">
    <location>
        <begin position="104"/>
        <end position="117"/>
    </location>
</feature>
<dbReference type="Pfam" id="PF04082">
    <property type="entry name" value="Fungal_trans"/>
    <property type="match status" value="1"/>
</dbReference>
<reference evidence="10" key="1">
    <citation type="submission" date="2016-05" db="EMBL/GenBank/DDBJ databases">
        <title>Comparative genomics of biotechnologically important yeasts.</title>
        <authorList>
            <consortium name="DOE Joint Genome Institute"/>
            <person name="Riley R."/>
            <person name="Haridas S."/>
            <person name="Wolfe K.H."/>
            <person name="Lopes M.R."/>
            <person name="Hittinger C.T."/>
            <person name="Goker M."/>
            <person name="Salamov A."/>
            <person name="Wisecaver J."/>
            <person name="Long T.M."/>
            <person name="Aerts A.L."/>
            <person name="Barry K."/>
            <person name="Choi C."/>
            <person name="Clum A."/>
            <person name="Coughlan A.Y."/>
            <person name="Deshpande S."/>
            <person name="Douglass A.P."/>
            <person name="Hanson S.J."/>
            <person name="Klenk H.-P."/>
            <person name="Labutti K."/>
            <person name="Lapidus A."/>
            <person name="Lindquist E."/>
            <person name="Lipzen A."/>
            <person name="Meier-Kolthoff J.P."/>
            <person name="Ohm R.A."/>
            <person name="Otillar R.P."/>
            <person name="Pangilinan J."/>
            <person name="Peng Y."/>
            <person name="Rokas A."/>
            <person name="Rosa C.A."/>
            <person name="Scheuner C."/>
            <person name="Sibirny A.A."/>
            <person name="Slot J.C."/>
            <person name="Stielow J.B."/>
            <person name="Sun H."/>
            <person name="Kurtzman C.P."/>
            <person name="Blackwell M."/>
            <person name="Grigoriev I.V."/>
            <person name="Jeffries T.W."/>
        </authorList>
    </citation>
    <scope>NUCLEOTIDE SEQUENCE [LARGE SCALE GENOMIC DNA]</scope>
    <source>
        <strain evidence="10">NRRL Y-2460</strain>
    </source>
</reference>
<dbReference type="PANTHER" id="PTHR46910:SF37">
    <property type="entry name" value="ZN(II)2CYS6 TRANSCRIPTION FACTOR (EUROFUNG)"/>
    <property type="match status" value="1"/>
</dbReference>
<dbReference type="InterPro" id="IPR001138">
    <property type="entry name" value="Zn2Cys6_DnaBD"/>
</dbReference>
<comment type="subcellular location">
    <subcellularLocation>
        <location evidence="1">Nucleus</location>
    </subcellularLocation>
</comment>
<evidence type="ECO:0000256" key="2">
    <source>
        <dbReference type="ARBA" id="ARBA00022723"/>
    </source>
</evidence>
<keyword evidence="4" id="KW-0238">DNA-binding</keyword>
<accession>A0A1E4U1K5</accession>
<keyword evidence="2" id="KW-0479">Metal-binding</keyword>
<feature type="region of interest" description="Disordered" evidence="7">
    <location>
        <begin position="800"/>
        <end position="869"/>
    </location>
</feature>
<dbReference type="EMBL" id="KV454011">
    <property type="protein sequence ID" value="ODV97788.1"/>
    <property type="molecule type" value="Genomic_DNA"/>
</dbReference>
<evidence type="ECO:0000313" key="10">
    <source>
        <dbReference type="Proteomes" id="UP000094236"/>
    </source>
</evidence>
<dbReference type="SMART" id="SM00066">
    <property type="entry name" value="GAL4"/>
    <property type="match status" value="1"/>
</dbReference>
<evidence type="ECO:0000313" key="9">
    <source>
        <dbReference type="EMBL" id="ODV97788.1"/>
    </source>
</evidence>
<dbReference type="GO" id="GO:0006351">
    <property type="term" value="P:DNA-templated transcription"/>
    <property type="evidence" value="ECO:0007669"/>
    <property type="project" value="InterPro"/>
</dbReference>
<evidence type="ECO:0000256" key="7">
    <source>
        <dbReference type="SAM" id="MobiDB-lite"/>
    </source>
</evidence>
<dbReference type="PANTHER" id="PTHR46910">
    <property type="entry name" value="TRANSCRIPTION FACTOR PDR1"/>
    <property type="match status" value="1"/>
</dbReference>
<gene>
    <name evidence="9" type="ORF">PACTADRAFT_288</name>
</gene>
<feature type="compositionally biased region" description="Low complexity" evidence="7">
    <location>
        <begin position="824"/>
        <end position="855"/>
    </location>
</feature>
<dbReference type="GO" id="GO:0005634">
    <property type="term" value="C:nucleus"/>
    <property type="evidence" value="ECO:0007669"/>
    <property type="project" value="UniProtKB-SubCell"/>
</dbReference>
<evidence type="ECO:0000259" key="8">
    <source>
        <dbReference type="PROSITE" id="PS50048"/>
    </source>
</evidence>
<keyword evidence="5" id="KW-0804">Transcription</keyword>
<dbReference type="Pfam" id="PF00172">
    <property type="entry name" value="Zn_clus"/>
    <property type="match status" value="1"/>
</dbReference>
<feature type="domain" description="Zn(2)-C6 fungal-type" evidence="8">
    <location>
        <begin position="24"/>
        <end position="53"/>
    </location>
</feature>
<keyword evidence="3" id="KW-0805">Transcription regulation</keyword>
<feature type="compositionally biased region" description="Acidic residues" evidence="7">
    <location>
        <begin position="118"/>
        <end position="142"/>
    </location>
</feature>
<dbReference type="CDD" id="cd00067">
    <property type="entry name" value="GAL4"/>
    <property type="match status" value="1"/>
</dbReference>
<keyword evidence="6" id="KW-0539">Nucleus</keyword>
<dbReference type="InterPro" id="IPR050987">
    <property type="entry name" value="AtrR-like"/>
</dbReference>
<dbReference type="AlphaFoldDB" id="A0A1E4U1K5"/>
<dbReference type="Proteomes" id="UP000094236">
    <property type="component" value="Unassembled WGS sequence"/>
</dbReference>
<feature type="region of interest" description="Disordered" evidence="7">
    <location>
        <begin position="940"/>
        <end position="977"/>
    </location>
</feature>
<dbReference type="GO" id="GO:0008270">
    <property type="term" value="F:zinc ion binding"/>
    <property type="evidence" value="ECO:0007669"/>
    <property type="project" value="InterPro"/>
</dbReference>
<dbReference type="InterPro" id="IPR036864">
    <property type="entry name" value="Zn2-C6_fun-type_DNA-bd_sf"/>
</dbReference>
<sequence length="1034" mass="117783">MSSNNKILTGQNVAHQRRSRISKACDYCRKKKVKCNGSSPCRSCTTSQVECTYTHVPKKRTPRVQKNSNAKTIKELENRLGNMESLMQKLVNKLEGSDKNLATGNSSGSNGNSNMVSEESDSSVESEDEVVDGDDYEDEYEEASGMSSDGIKHEESYATGHSTDLKLLSMTKDGHHISPTSNLNIATHLKRDSESNENKIPKSNSTTTEFFFDPNSSYSVFSPRGLQWIYSKTQDQDSIIPLQNLHQEMRESLKDDFRKWIEPIEKNSLVELPPRDLCEFLLSRVTNTALLDSSSLTVEAISAIFNNYYNFKSDKRRSAAQLKISYSDLLLMNSLIVLSAFFSQDLLRVGEDVEKFQKFNLTKEKLKEIEESYYINAIFYYQRISVIGDGLRALEAIIFLVIYVYTSLNAHASYLLISTLIRLAQELGLHRRESYYGLPPMEAKRRLLLWWKCYYLDRESSLRSGKPPVLNDEDISTFSPEDFKKFFLTFDPTQIENFDKFDFVRLMEKQELKAASQPEVEHDRIAEAAALNAKLLDLMNSKSESICDVFSSSLYYDLSRITSKAYKYLFCATALRGKTAVEVVKKITYLNDELYYWEKAIPDFMITEDFENNYLSWDKKDGYLCKVLSLKFSYYLHVMIINKIRVQIDLDEKGDSTFDELKDKSYNSVDLCLDAARNTLKLVTVFDNRLQIFLNWCLFFPFCGFLTLFCACIQDPNSKSARDDILLMYSTSKILFENVNVSQSCLIMFDNTFRSMLRIVVLFYDKNHPQDEIMNEEIREYLRPVQEKLERLKNEIEAKAKSKNHEKHNGTHHNNNSKSHHKSSPSSSSSTCSTPTLAMNSSNSTTSTVNSISKSGSNKNLKQIHLSPNPRLAKNLKMMKGDKNSPNSKQNGFFYDNTASNLFPPSSLSCNKVSWMDGSSALDADLSQIYSPIDAKNESNGAVGGLKSQVTGEPPEAAISPSISDSSKHEDNYSNGSMNQKSWMENFDVDDPLLLGIMEYQDNSFLYQNMFNLPNFVTGIDSQNQAINNLEFKD</sequence>
<evidence type="ECO:0000256" key="5">
    <source>
        <dbReference type="ARBA" id="ARBA00023163"/>
    </source>
</evidence>
<evidence type="ECO:0000256" key="4">
    <source>
        <dbReference type="ARBA" id="ARBA00023125"/>
    </source>
</evidence>
<dbReference type="SUPFAM" id="SSF57701">
    <property type="entry name" value="Zn2/Cys6 DNA-binding domain"/>
    <property type="match status" value="1"/>
</dbReference>
<dbReference type="CDD" id="cd12148">
    <property type="entry name" value="fungal_TF_MHR"/>
    <property type="match status" value="1"/>
</dbReference>
<dbReference type="GO" id="GO:0000981">
    <property type="term" value="F:DNA-binding transcription factor activity, RNA polymerase II-specific"/>
    <property type="evidence" value="ECO:0007669"/>
    <property type="project" value="InterPro"/>
</dbReference>
<name>A0A1E4U1K5_PACTA</name>
<dbReference type="Gene3D" id="4.10.240.10">
    <property type="entry name" value="Zn(2)-C6 fungal-type DNA-binding domain"/>
    <property type="match status" value="1"/>
</dbReference>
<organism evidence="9 10">
    <name type="scientific">Pachysolen tannophilus NRRL Y-2460</name>
    <dbReference type="NCBI Taxonomy" id="669874"/>
    <lineage>
        <taxon>Eukaryota</taxon>
        <taxon>Fungi</taxon>
        <taxon>Dikarya</taxon>
        <taxon>Ascomycota</taxon>
        <taxon>Saccharomycotina</taxon>
        <taxon>Pichiomycetes</taxon>
        <taxon>Pachysolenaceae</taxon>
        <taxon>Pachysolen</taxon>
    </lineage>
</organism>
<evidence type="ECO:0000256" key="6">
    <source>
        <dbReference type="ARBA" id="ARBA00023242"/>
    </source>
</evidence>